<sequence length="100" mass="10230">MALIKNTNTGTSALLLLSLAILFSQFLASQGRPVHGRNMVLPGTGSVPKGMLAGTVSPSSEIHGDNGSMVGADDVRPSNPGHSPGIGHAFINEKGLGRKL</sequence>
<feature type="chain" id="PRO_5018198276" evidence="2">
    <location>
        <begin position="32"/>
        <end position="100"/>
    </location>
</feature>
<name>A0A3L6DE29_MAIZE</name>
<feature type="region of interest" description="Disordered" evidence="1">
    <location>
        <begin position="58"/>
        <end position="100"/>
    </location>
</feature>
<gene>
    <name evidence="3" type="ORF">Zm00014a_016419</name>
</gene>
<dbReference type="Proteomes" id="UP000251960">
    <property type="component" value="Chromosome 9"/>
</dbReference>
<accession>A0A3L6DE29</accession>
<evidence type="ECO:0000256" key="1">
    <source>
        <dbReference type="SAM" id="MobiDB-lite"/>
    </source>
</evidence>
<evidence type="ECO:0000313" key="4">
    <source>
        <dbReference type="Proteomes" id="UP000251960"/>
    </source>
</evidence>
<dbReference type="EMBL" id="NCVQ01000010">
    <property type="protein sequence ID" value="PWZ06578.1"/>
    <property type="molecule type" value="Genomic_DNA"/>
</dbReference>
<dbReference type="AlphaFoldDB" id="A0A3L6DE29"/>
<feature type="signal peptide" evidence="2">
    <location>
        <begin position="1"/>
        <end position="31"/>
    </location>
</feature>
<evidence type="ECO:0000256" key="2">
    <source>
        <dbReference type="SAM" id="SignalP"/>
    </source>
</evidence>
<reference evidence="3 4" key="1">
    <citation type="journal article" date="2018" name="Nat. Genet.">
        <title>Extensive intraspecific gene order and gene structural variations between Mo17 and other maize genomes.</title>
        <authorList>
            <person name="Sun S."/>
            <person name="Zhou Y."/>
            <person name="Chen J."/>
            <person name="Shi J."/>
            <person name="Zhao H."/>
            <person name="Zhao H."/>
            <person name="Song W."/>
            <person name="Zhang M."/>
            <person name="Cui Y."/>
            <person name="Dong X."/>
            <person name="Liu H."/>
            <person name="Ma X."/>
            <person name="Jiao Y."/>
            <person name="Wang B."/>
            <person name="Wei X."/>
            <person name="Stein J.C."/>
            <person name="Glaubitz J.C."/>
            <person name="Lu F."/>
            <person name="Yu G."/>
            <person name="Liang C."/>
            <person name="Fengler K."/>
            <person name="Li B."/>
            <person name="Rafalski A."/>
            <person name="Schnable P.S."/>
            <person name="Ware D.H."/>
            <person name="Buckler E.S."/>
            <person name="Lai J."/>
        </authorList>
    </citation>
    <scope>NUCLEOTIDE SEQUENCE [LARGE SCALE GENOMIC DNA]</scope>
    <source>
        <strain evidence="4">cv. Missouri 17</strain>
        <tissue evidence="3">Seedling</tissue>
    </source>
</reference>
<protein>
    <submittedName>
        <fullName evidence="3">Uncharacterized protein</fullName>
    </submittedName>
</protein>
<evidence type="ECO:0000313" key="3">
    <source>
        <dbReference type="EMBL" id="PWZ06578.1"/>
    </source>
</evidence>
<keyword evidence="2" id="KW-0732">Signal</keyword>
<proteinExistence type="predicted"/>
<organism evidence="3 4">
    <name type="scientific">Zea mays</name>
    <name type="common">Maize</name>
    <dbReference type="NCBI Taxonomy" id="4577"/>
    <lineage>
        <taxon>Eukaryota</taxon>
        <taxon>Viridiplantae</taxon>
        <taxon>Streptophyta</taxon>
        <taxon>Embryophyta</taxon>
        <taxon>Tracheophyta</taxon>
        <taxon>Spermatophyta</taxon>
        <taxon>Magnoliopsida</taxon>
        <taxon>Liliopsida</taxon>
        <taxon>Poales</taxon>
        <taxon>Poaceae</taxon>
        <taxon>PACMAD clade</taxon>
        <taxon>Panicoideae</taxon>
        <taxon>Andropogonodae</taxon>
        <taxon>Andropogoneae</taxon>
        <taxon>Tripsacinae</taxon>
        <taxon>Zea</taxon>
    </lineage>
</organism>
<comment type="caution">
    <text evidence="3">The sequence shown here is derived from an EMBL/GenBank/DDBJ whole genome shotgun (WGS) entry which is preliminary data.</text>
</comment>